<comment type="similarity">
    <text evidence="17">Belongs to the NnrD/CARKD family.</text>
</comment>
<dbReference type="CDD" id="cd01171">
    <property type="entry name" value="YXKO-related"/>
    <property type="match status" value="1"/>
</dbReference>
<dbReference type="GO" id="GO:0046872">
    <property type="term" value="F:metal ion binding"/>
    <property type="evidence" value="ECO:0007669"/>
    <property type="project" value="UniProtKB-UniRule"/>
</dbReference>
<dbReference type="NCBIfam" id="TIGR00197">
    <property type="entry name" value="yjeF_nterm"/>
    <property type="match status" value="1"/>
</dbReference>
<feature type="binding site" evidence="18">
    <location>
        <begin position="125"/>
        <end position="131"/>
    </location>
    <ligand>
        <name>(6S)-NADPHX</name>
        <dbReference type="ChEBI" id="CHEBI:64076"/>
    </ligand>
</feature>
<evidence type="ECO:0000256" key="17">
    <source>
        <dbReference type="HAMAP-Rule" id="MF_01965"/>
    </source>
</evidence>
<feature type="domain" description="YjeF N-terminal" evidence="21">
    <location>
        <begin position="11"/>
        <end position="216"/>
    </location>
</feature>
<evidence type="ECO:0000313" key="22">
    <source>
        <dbReference type="EMBL" id="PNY82382.1"/>
    </source>
</evidence>
<keyword evidence="7 17" id="KW-0067">ATP-binding</keyword>
<dbReference type="InterPro" id="IPR000631">
    <property type="entry name" value="CARKD"/>
</dbReference>
<dbReference type="EMBL" id="PPPD01000001">
    <property type="protein sequence ID" value="PNY82382.1"/>
    <property type="molecule type" value="Genomic_DNA"/>
</dbReference>
<feature type="binding site" evidence="18">
    <location>
        <begin position="56"/>
        <end position="60"/>
    </location>
    <ligand>
        <name>(6S)-NADPHX</name>
        <dbReference type="ChEBI" id="CHEBI:64076"/>
    </ligand>
</feature>
<evidence type="ECO:0000256" key="6">
    <source>
        <dbReference type="ARBA" id="ARBA00022741"/>
    </source>
</evidence>
<keyword evidence="12 17" id="KW-0456">Lyase</keyword>
<dbReference type="OrthoDB" id="9806925at2"/>
<evidence type="ECO:0000256" key="1">
    <source>
        <dbReference type="ARBA" id="ARBA00000013"/>
    </source>
</evidence>
<evidence type="ECO:0000256" key="9">
    <source>
        <dbReference type="ARBA" id="ARBA00022958"/>
    </source>
</evidence>
<keyword evidence="11 18" id="KW-0413">Isomerase</keyword>
<evidence type="ECO:0000256" key="12">
    <source>
        <dbReference type="ARBA" id="ARBA00023239"/>
    </source>
</evidence>
<dbReference type="GO" id="GO:0046496">
    <property type="term" value="P:nicotinamide nucleotide metabolic process"/>
    <property type="evidence" value="ECO:0007669"/>
    <property type="project" value="UniProtKB-UniRule"/>
</dbReference>
<dbReference type="AlphaFoldDB" id="A0A2K3V0S7"/>
<comment type="function">
    <text evidence="14 19">Bifunctional enzyme that catalyzes the epimerization of the S- and R-forms of NAD(P)HX and the dehydration of the S-form of NAD(P)HX at the expense of ADP, which is converted to AMP. This allows the repair of both epimers of NAD(P)HX, a damaged form of NAD(P)H that is a result of enzymatic or heat-dependent hydration.</text>
</comment>
<dbReference type="SUPFAM" id="SSF64153">
    <property type="entry name" value="YjeF N-terminal domain-like"/>
    <property type="match status" value="1"/>
</dbReference>
<protein>
    <recommendedName>
        <fullName evidence="19">Bifunctional NAD(P)H-hydrate repair enzyme</fullName>
    </recommendedName>
    <alternativeName>
        <fullName evidence="19">Nicotinamide nucleotide repair protein</fullName>
    </alternativeName>
    <domain>
        <recommendedName>
            <fullName evidence="19">ADP-dependent (S)-NAD(P)H-hydrate dehydratase</fullName>
            <ecNumber evidence="19">4.2.1.136</ecNumber>
        </recommendedName>
        <alternativeName>
            <fullName evidence="19">ADP-dependent NAD(P)HX dehydratase</fullName>
        </alternativeName>
    </domain>
    <domain>
        <recommendedName>
            <fullName evidence="19">NAD(P)H-hydrate epimerase</fullName>
            <ecNumber evidence="19">5.1.99.6</ecNumber>
        </recommendedName>
    </domain>
</protein>
<dbReference type="Gene3D" id="3.40.1190.20">
    <property type="match status" value="1"/>
</dbReference>
<comment type="similarity">
    <text evidence="18">Belongs to the NnrE/AIBP family.</text>
</comment>
<gene>
    <name evidence="18" type="primary">nnrE</name>
    <name evidence="17" type="synonym">nnrD</name>
    <name evidence="22" type="ORF">CVO96_14380</name>
</gene>
<comment type="function">
    <text evidence="18">Catalyzes the epimerization of the S- and R-forms of NAD(P)HX, a damaged form of NAD(P)H that is a result of enzymatic or heat-dependent hydration. This is a prerequisite for the S-specific NAD(P)H-hydrate dehydratase to allow the repair of both epimers of NAD(P)HX.</text>
</comment>
<dbReference type="PROSITE" id="PS51385">
    <property type="entry name" value="YJEF_N"/>
    <property type="match status" value="1"/>
</dbReference>
<evidence type="ECO:0000256" key="18">
    <source>
        <dbReference type="HAMAP-Rule" id="MF_01966"/>
    </source>
</evidence>
<feature type="binding site" evidence="18">
    <location>
        <position position="57"/>
    </location>
    <ligand>
        <name>K(+)</name>
        <dbReference type="ChEBI" id="CHEBI:29103"/>
    </ligand>
</feature>
<comment type="catalytic activity">
    <reaction evidence="2 18 19">
        <text>(6R)-NADPHX = (6S)-NADPHX</text>
        <dbReference type="Rhea" id="RHEA:32227"/>
        <dbReference type="ChEBI" id="CHEBI:64076"/>
        <dbReference type="ChEBI" id="CHEBI:64077"/>
        <dbReference type="EC" id="5.1.99.6"/>
    </reaction>
</comment>
<evidence type="ECO:0000256" key="13">
    <source>
        <dbReference type="ARBA" id="ARBA00023268"/>
    </source>
</evidence>
<evidence type="ECO:0000256" key="10">
    <source>
        <dbReference type="ARBA" id="ARBA00023027"/>
    </source>
</evidence>
<dbReference type="EC" id="4.2.1.136" evidence="19"/>
<dbReference type="GO" id="GO:0052856">
    <property type="term" value="F:NAD(P)HX epimerase activity"/>
    <property type="evidence" value="ECO:0007669"/>
    <property type="project" value="UniProtKB-UniRule"/>
</dbReference>
<dbReference type="RefSeq" id="WP_103312816.1">
    <property type="nucleotide sequence ID" value="NZ_PPPD01000001.1"/>
</dbReference>
<dbReference type="InterPro" id="IPR004443">
    <property type="entry name" value="YjeF_N_dom"/>
</dbReference>
<dbReference type="PROSITE" id="PS01050">
    <property type="entry name" value="YJEF_C_2"/>
    <property type="match status" value="1"/>
</dbReference>
<comment type="similarity">
    <text evidence="3 19">In the N-terminal section; belongs to the NnrE/AIBP family.</text>
</comment>
<comment type="catalytic activity">
    <reaction evidence="16 17 19">
        <text>(6S)-NADPHX + ADP = AMP + phosphate + NADPH + H(+)</text>
        <dbReference type="Rhea" id="RHEA:32235"/>
        <dbReference type="ChEBI" id="CHEBI:15378"/>
        <dbReference type="ChEBI" id="CHEBI:43474"/>
        <dbReference type="ChEBI" id="CHEBI:57783"/>
        <dbReference type="ChEBI" id="CHEBI:64076"/>
        <dbReference type="ChEBI" id="CHEBI:456215"/>
        <dbReference type="ChEBI" id="CHEBI:456216"/>
        <dbReference type="EC" id="4.2.1.136"/>
    </reaction>
</comment>
<dbReference type="Pfam" id="PF03853">
    <property type="entry name" value="YjeF_N"/>
    <property type="match status" value="1"/>
</dbReference>
<dbReference type="SUPFAM" id="SSF53613">
    <property type="entry name" value="Ribokinase-like"/>
    <property type="match status" value="1"/>
</dbReference>
<evidence type="ECO:0000256" key="15">
    <source>
        <dbReference type="ARBA" id="ARBA00048238"/>
    </source>
</evidence>
<keyword evidence="6 17" id="KW-0547">Nucleotide-binding</keyword>
<reference evidence="22 23" key="1">
    <citation type="submission" date="2018-01" db="EMBL/GenBank/DDBJ databases">
        <title>Deinococcus koreensis sp. nov., a radiation-resistant bacterium isolated from river water.</title>
        <authorList>
            <person name="Choi A."/>
        </authorList>
    </citation>
    <scope>NUCLEOTIDE SEQUENCE [LARGE SCALE GENOMIC DNA]</scope>
    <source>
        <strain evidence="22 23">SJW1-2</strain>
    </source>
</reference>
<evidence type="ECO:0000256" key="2">
    <source>
        <dbReference type="ARBA" id="ARBA00000909"/>
    </source>
</evidence>
<proteinExistence type="inferred from homology"/>
<comment type="cofactor">
    <cofactor evidence="18 19">
        <name>K(+)</name>
        <dbReference type="ChEBI" id="CHEBI:29103"/>
    </cofactor>
    <text evidence="18 19">Binds 1 potassium ion per subunit.</text>
</comment>
<comment type="caution">
    <text evidence="18">Lacks conserved residue(s) required for the propagation of feature annotation.</text>
</comment>
<evidence type="ECO:0000256" key="19">
    <source>
        <dbReference type="PIRNR" id="PIRNR017184"/>
    </source>
</evidence>
<keyword evidence="10 17" id="KW-0520">NAD</keyword>
<evidence type="ECO:0000256" key="7">
    <source>
        <dbReference type="ARBA" id="ARBA00022840"/>
    </source>
</evidence>
<feature type="binding site" evidence="17">
    <location>
        <position position="429"/>
    </location>
    <ligand>
        <name>(6S)-NADPHX</name>
        <dbReference type="ChEBI" id="CHEBI:64076"/>
    </ligand>
</feature>
<accession>A0A2K3V0S7</accession>
<dbReference type="Gene3D" id="3.40.50.10260">
    <property type="entry name" value="YjeF N-terminal domain"/>
    <property type="match status" value="1"/>
</dbReference>
<evidence type="ECO:0000259" key="20">
    <source>
        <dbReference type="PROSITE" id="PS51383"/>
    </source>
</evidence>
<keyword evidence="8 17" id="KW-0521">NADP</keyword>
<dbReference type="EC" id="5.1.99.6" evidence="19"/>
<dbReference type="Pfam" id="PF01256">
    <property type="entry name" value="Carb_kinase"/>
    <property type="match status" value="1"/>
</dbReference>
<comment type="function">
    <text evidence="17">Catalyzes the dehydration of the S-form of NAD(P)HX at the expense of ADP, which is converted to AMP. Together with NAD(P)HX epimerase, which catalyzes the epimerization of the S- and R-forms, the enzyme allows the repair of both epimers of NAD(P)HX, a damaged form of NAD(P)H that is a result of enzymatic or heat-dependent hydration.</text>
</comment>
<dbReference type="InterPro" id="IPR017953">
    <property type="entry name" value="Carbohydrate_kinase_pred_CS"/>
</dbReference>
<dbReference type="HAMAP" id="MF_01966">
    <property type="entry name" value="NADHX_epimerase"/>
    <property type="match status" value="1"/>
</dbReference>
<dbReference type="InterPro" id="IPR030677">
    <property type="entry name" value="Nnr"/>
</dbReference>
<keyword evidence="23" id="KW-1185">Reference proteome</keyword>
<feature type="domain" description="YjeF C-terminal" evidence="20">
    <location>
        <begin position="225"/>
        <end position="487"/>
    </location>
</feature>
<organism evidence="22 23">
    <name type="scientific">Deinococcus koreensis</name>
    <dbReference type="NCBI Taxonomy" id="2054903"/>
    <lineage>
        <taxon>Bacteria</taxon>
        <taxon>Thermotogati</taxon>
        <taxon>Deinococcota</taxon>
        <taxon>Deinococci</taxon>
        <taxon>Deinococcales</taxon>
        <taxon>Deinococcaceae</taxon>
        <taxon>Deinococcus</taxon>
    </lineage>
</organism>
<dbReference type="GO" id="GO:0110051">
    <property type="term" value="P:metabolite repair"/>
    <property type="evidence" value="ECO:0007669"/>
    <property type="project" value="TreeGrafter"/>
</dbReference>
<evidence type="ECO:0000256" key="16">
    <source>
        <dbReference type="ARBA" id="ARBA00049209"/>
    </source>
</evidence>
<feature type="binding site" evidence="17">
    <location>
        <position position="363"/>
    </location>
    <ligand>
        <name>(6S)-NADPHX</name>
        <dbReference type="ChEBI" id="CHEBI:64076"/>
    </ligand>
</feature>
<feature type="binding site" evidence="18">
    <location>
        <position position="162"/>
    </location>
    <ligand>
        <name>K(+)</name>
        <dbReference type="ChEBI" id="CHEBI:29103"/>
    </ligand>
</feature>
<dbReference type="Proteomes" id="UP000236379">
    <property type="component" value="Unassembled WGS sequence"/>
</dbReference>
<comment type="catalytic activity">
    <reaction evidence="1 18 19">
        <text>(6R)-NADHX = (6S)-NADHX</text>
        <dbReference type="Rhea" id="RHEA:32215"/>
        <dbReference type="ChEBI" id="CHEBI:64074"/>
        <dbReference type="ChEBI" id="CHEBI:64075"/>
        <dbReference type="EC" id="5.1.99.6"/>
    </reaction>
</comment>
<comment type="catalytic activity">
    <reaction evidence="15 17 19">
        <text>(6S)-NADHX + ADP = AMP + phosphate + NADH + H(+)</text>
        <dbReference type="Rhea" id="RHEA:32223"/>
        <dbReference type="ChEBI" id="CHEBI:15378"/>
        <dbReference type="ChEBI" id="CHEBI:43474"/>
        <dbReference type="ChEBI" id="CHEBI:57945"/>
        <dbReference type="ChEBI" id="CHEBI:64074"/>
        <dbReference type="ChEBI" id="CHEBI:456215"/>
        <dbReference type="ChEBI" id="CHEBI:456216"/>
        <dbReference type="EC" id="4.2.1.136"/>
    </reaction>
</comment>
<keyword evidence="9 18" id="KW-0630">Potassium</keyword>
<feature type="binding site" evidence="17">
    <location>
        <begin position="400"/>
        <end position="404"/>
    </location>
    <ligand>
        <name>AMP</name>
        <dbReference type="ChEBI" id="CHEBI:456215"/>
    </ligand>
</feature>
<dbReference type="GO" id="GO:0005524">
    <property type="term" value="F:ATP binding"/>
    <property type="evidence" value="ECO:0007669"/>
    <property type="project" value="UniProtKB-UniRule"/>
</dbReference>
<evidence type="ECO:0000259" key="21">
    <source>
        <dbReference type="PROSITE" id="PS51385"/>
    </source>
</evidence>
<sequence length="514" mass="52780">MTAFVLSPQGARRVDERLERAGLLDLAMEEAGRGVADVLHAHYPGGRVLLLAGGGANGGDAFVAARHLQVLGRDVDVLALPSTHPLTRLNRRRWRSVGGETGLLSPRSLRRALAGAGVVVDGLLGTGFTPPVRPALAQWLAQVQRWREQRADRRVVAIDLPSGLDAASSEVTDEVVQADHTVTFMGWKPALLFGAAAARAGQVTLLPLRVVPEWVQEHAQATRPSDPEVAALLPVRRADAHKGSAGRVWIVGGHPGTTGAAAMAGVGALRAGAGLVTIHSLAEVPLVTPELMVRRHPDWPATLLELGRSPLPGALAVGMGLGPEAAAVARAALSWNVPTVLDADALQPELAGAGHDRCIWTPHPGEAARLLGVDTREVARDPLMAARALQSRLGGVVVLKGGPSVVAHPAGLSVSRGGHPGMASAGMGDTLSGVLAALLGQGLDTPGAAIAGVRLHARAGERAGARHGYGLIASDVAGELGGAWADLLADREAGIQACRSAGVMLASGHAGPPE</sequence>
<evidence type="ECO:0000256" key="3">
    <source>
        <dbReference type="ARBA" id="ARBA00006001"/>
    </source>
</evidence>
<evidence type="ECO:0000313" key="23">
    <source>
        <dbReference type="Proteomes" id="UP000236379"/>
    </source>
</evidence>
<feature type="binding site" evidence="17">
    <location>
        <position position="320"/>
    </location>
    <ligand>
        <name>(6S)-NADPHX</name>
        <dbReference type="ChEBI" id="CHEBI:64076"/>
    </ligand>
</feature>
<dbReference type="InterPro" id="IPR036652">
    <property type="entry name" value="YjeF_N_dom_sf"/>
</dbReference>
<comment type="cofactor">
    <cofactor evidence="17">
        <name>Mg(2+)</name>
        <dbReference type="ChEBI" id="CHEBI:18420"/>
    </cofactor>
</comment>
<evidence type="ECO:0000256" key="5">
    <source>
        <dbReference type="ARBA" id="ARBA00022723"/>
    </source>
</evidence>
<name>A0A2K3V0S7_9DEIO</name>
<dbReference type="PROSITE" id="PS51383">
    <property type="entry name" value="YJEF_C_3"/>
    <property type="match status" value="1"/>
</dbReference>
<dbReference type="InterPro" id="IPR029056">
    <property type="entry name" value="Ribokinase-like"/>
</dbReference>
<keyword evidence="13" id="KW-0511">Multifunctional enzyme</keyword>
<evidence type="ECO:0000256" key="8">
    <source>
        <dbReference type="ARBA" id="ARBA00022857"/>
    </source>
</evidence>
<dbReference type="PANTHER" id="PTHR12592:SF0">
    <property type="entry name" value="ATP-DEPENDENT (S)-NAD(P)H-HYDRATE DEHYDRATASE"/>
    <property type="match status" value="1"/>
</dbReference>
<dbReference type="PIRSF" id="PIRSF017184">
    <property type="entry name" value="Nnr"/>
    <property type="match status" value="1"/>
</dbReference>
<evidence type="ECO:0000256" key="14">
    <source>
        <dbReference type="ARBA" id="ARBA00025153"/>
    </source>
</evidence>
<dbReference type="PANTHER" id="PTHR12592">
    <property type="entry name" value="ATP-DEPENDENT (S)-NAD(P)H-HYDRATE DEHYDRATASE FAMILY MEMBER"/>
    <property type="match status" value="1"/>
</dbReference>
<comment type="similarity">
    <text evidence="4 19">In the C-terminal section; belongs to the NnrD/CARKD family.</text>
</comment>
<dbReference type="GO" id="GO:0052855">
    <property type="term" value="F:ADP-dependent NAD(P)H-hydrate dehydratase activity"/>
    <property type="evidence" value="ECO:0007669"/>
    <property type="project" value="UniProtKB-UniRule"/>
</dbReference>
<dbReference type="NCBIfam" id="TIGR00196">
    <property type="entry name" value="yjeF_cterm"/>
    <property type="match status" value="1"/>
</dbReference>
<comment type="caution">
    <text evidence="22">The sequence shown here is derived from an EMBL/GenBank/DDBJ whole genome shotgun (WGS) entry which is preliminary data.</text>
</comment>
<feature type="binding site" evidence="18">
    <location>
        <position position="121"/>
    </location>
    <ligand>
        <name>K(+)</name>
        <dbReference type="ChEBI" id="CHEBI:29103"/>
    </ligand>
</feature>
<feature type="binding site" evidence="17">
    <location>
        <position position="260"/>
    </location>
    <ligand>
        <name>(6S)-NADPHX</name>
        <dbReference type="ChEBI" id="CHEBI:64076"/>
    </ligand>
</feature>
<feature type="binding site" evidence="18">
    <location>
        <position position="159"/>
    </location>
    <ligand>
        <name>(6S)-NADPHX</name>
        <dbReference type="ChEBI" id="CHEBI:64076"/>
    </ligand>
</feature>
<dbReference type="HAMAP" id="MF_01965">
    <property type="entry name" value="NADHX_dehydratase"/>
    <property type="match status" value="1"/>
</dbReference>
<evidence type="ECO:0000256" key="4">
    <source>
        <dbReference type="ARBA" id="ARBA00009524"/>
    </source>
</evidence>
<feature type="binding site" evidence="17">
    <location>
        <position position="428"/>
    </location>
    <ligand>
        <name>AMP</name>
        <dbReference type="ChEBI" id="CHEBI:456215"/>
    </ligand>
</feature>
<keyword evidence="5 18" id="KW-0479">Metal-binding</keyword>
<comment type="subunit">
    <text evidence="17">Homotetramer.</text>
</comment>
<evidence type="ECO:0000256" key="11">
    <source>
        <dbReference type="ARBA" id="ARBA00023235"/>
    </source>
</evidence>